<dbReference type="AlphaFoldDB" id="A0A6H1ZHU8"/>
<dbReference type="EMBL" id="MT145162">
    <property type="protein sequence ID" value="QJI04247.1"/>
    <property type="molecule type" value="Genomic_DNA"/>
</dbReference>
<proteinExistence type="predicted"/>
<sequence>MDVWHEDDPREWVSDRVRTYWNKKIPGLLEFIEDEITKGEEMTQKERTNDDVIAEQECMERCVSAFEKLSRHHYELRGGDSVAIKQGNAARIRVLAWLGGFITDHLYL</sequence>
<accession>A0A6H1ZHU8</accession>
<gene>
    <name evidence="1" type="ORF">TM448A00597_0037</name>
    <name evidence="2" type="ORF">TM448B07004_0004</name>
</gene>
<dbReference type="EMBL" id="MT144029">
    <property type="protein sequence ID" value="QJA47052.1"/>
    <property type="molecule type" value="Genomic_DNA"/>
</dbReference>
<name>A0A6H1ZHU8_9ZZZZ</name>
<reference evidence="1" key="1">
    <citation type="submission" date="2020-03" db="EMBL/GenBank/DDBJ databases">
        <title>The deep terrestrial virosphere.</title>
        <authorList>
            <person name="Holmfeldt K."/>
            <person name="Nilsson E."/>
            <person name="Simone D."/>
            <person name="Lopez-Fernandez M."/>
            <person name="Wu X."/>
            <person name="de Brujin I."/>
            <person name="Lundin D."/>
            <person name="Andersson A."/>
            <person name="Bertilsson S."/>
            <person name="Dopson M."/>
        </authorList>
    </citation>
    <scope>NUCLEOTIDE SEQUENCE</scope>
    <source>
        <strain evidence="1">TM448A00597</strain>
        <strain evidence="2">TM448B07004</strain>
    </source>
</reference>
<protein>
    <submittedName>
        <fullName evidence="1">Uncharacterized protein</fullName>
    </submittedName>
</protein>
<evidence type="ECO:0000313" key="1">
    <source>
        <dbReference type="EMBL" id="QJA47052.1"/>
    </source>
</evidence>
<organism evidence="1">
    <name type="scientific">viral metagenome</name>
    <dbReference type="NCBI Taxonomy" id="1070528"/>
    <lineage>
        <taxon>unclassified sequences</taxon>
        <taxon>metagenomes</taxon>
        <taxon>organismal metagenomes</taxon>
    </lineage>
</organism>
<evidence type="ECO:0000313" key="2">
    <source>
        <dbReference type="EMBL" id="QJI04247.1"/>
    </source>
</evidence>